<dbReference type="Proteomes" id="UP000033434">
    <property type="component" value="Unassembled WGS sequence"/>
</dbReference>
<dbReference type="EMBL" id="AUXW01000101">
    <property type="protein sequence ID" value="KKE84820.1"/>
    <property type="molecule type" value="Genomic_DNA"/>
</dbReference>
<dbReference type="InterPro" id="IPR011050">
    <property type="entry name" value="Pectin_lyase_fold/virulence"/>
</dbReference>
<evidence type="ECO:0000313" key="1">
    <source>
        <dbReference type="EMBL" id="KKE84820.1"/>
    </source>
</evidence>
<reference evidence="1 2" key="1">
    <citation type="journal article" date="2015" name="BMC Genomics">
        <title>Genome mining reveals unlocked bioactive potential of marine Gram-negative bacteria.</title>
        <authorList>
            <person name="Machado H."/>
            <person name="Sonnenschein E.C."/>
            <person name="Melchiorsen J."/>
            <person name="Gram L."/>
        </authorList>
    </citation>
    <scope>NUCLEOTIDE SEQUENCE [LARGE SCALE GENOMIC DNA]</scope>
    <source>
        <strain evidence="1 2">S4054</strain>
    </source>
</reference>
<dbReference type="SUPFAM" id="SSF51126">
    <property type="entry name" value="Pectin lyase-like"/>
    <property type="match status" value="1"/>
</dbReference>
<evidence type="ECO:0000313" key="2">
    <source>
        <dbReference type="Proteomes" id="UP000033434"/>
    </source>
</evidence>
<dbReference type="PATRIC" id="fig|1129367.4.peg.1205"/>
<name>A0A0F6AF47_9GAMM</name>
<comment type="caution">
    <text evidence="1">The sequence shown here is derived from an EMBL/GenBank/DDBJ whole genome shotgun (WGS) entry which is preliminary data.</text>
</comment>
<protein>
    <submittedName>
        <fullName evidence="1">Uncharacterized protein</fullName>
    </submittedName>
</protein>
<gene>
    <name evidence="1" type="ORF">N479_07745</name>
</gene>
<organism evidence="1 2">
    <name type="scientific">Pseudoalteromonas luteoviolacea S4054</name>
    <dbReference type="NCBI Taxonomy" id="1129367"/>
    <lineage>
        <taxon>Bacteria</taxon>
        <taxon>Pseudomonadati</taxon>
        <taxon>Pseudomonadota</taxon>
        <taxon>Gammaproteobacteria</taxon>
        <taxon>Alteromonadales</taxon>
        <taxon>Pseudoalteromonadaceae</taxon>
        <taxon>Pseudoalteromonas</taxon>
    </lineage>
</organism>
<dbReference type="AlphaFoldDB" id="A0A0F6AF47"/>
<accession>A0A0F6AF47</accession>
<proteinExistence type="predicted"/>
<sequence>MGAMENIVMQPVREYKTLADAIMSLKEEKYASLSAMCNENTLIQVVWNSHESRAGRAVYSLEKVNENDGDIIDGQLIDGCYIGANFKINETLSICLLLQPSNETNACVFGAIGDGLADDTLALTKYWAYTLQNQLTFDLSAKKSYKLTAASATTGSPVYFSTDGHNDVNIKMGGAELRVDPPVLDSVSRQGHAILFDCKGTNGFYFDQIKGYANAEKAQTGDSLTLLNISHKESGSQNIRGGNVVGKNTTGVTVTTNLSHYEEHGKKSKYRSKDILLDNIHLDNTEMTFDQSVEYLGYGLVCQCSGDNLLVNNLTVTNIHRGFFVYGVSDVTVKSGTIAESNAATVNLGGYGSCENIQASFKLVQNYDLPTELSRIFVYEKGTLGGGSLDLAGGRSHVCSNIKLNLVASGTAEKSQAGFSLNKSTVEGENGAIEFSDIDISLQHDMPNASRALTIFNKVSTQQTSNMRVRGIRLNDCTSGYVNSDICIPPGAESDIVVNNLNTEGSVYCIYGDHVTDTPPNKQIVFNNSVINGTTSVAGRYDCPVTFVNSHVAKHLSSSHIVPAQNKTFINSRLGNALVNKTPWSIYTGITSTTASYNPDFPINNLVMGGNVTSTENKQPQVLNLTAPKDLKNEELANFFVEQFAGGVVYSSTKTYHVSITAIKKGSSGIGLVKGNLTVMGVPDPEKGNVLLKVTSVENTGGQNFTASDFSLKAVDANNLKLECVSECSDLYLAVQEI</sequence>